<keyword evidence="2" id="KW-1185">Reference proteome</keyword>
<name>A0ABS9WWR8_9GAMM</name>
<comment type="caution">
    <text evidence="1">The sequence shown here is derived from an EMBL/GenBank/DDBJ whole genome shotgun (WGS) entry which is preliminary data.</text>
</comment>
<evidence type="ECO:0000313" key="2">
    <source>
        <dbReference type="Proteomes" id="UP001139646"/>
    </source>
</evidence>
<sequence length="314" mass="34442">MPNNIALCYSSNNTYPVDRNNPKAFADFKRDNPNISDTFISAGTPFILRNGSSNASSNSKDWRQVRPDLICPLNHMKSLPPQAKRKIALMDSILGGEYLQALADFFQTEMLGAVGAASTALESRLSNFAKAAKELQEALEDVRKGVKAKLPKAQIQKLEQHVHALSKDFNRKFQTEINKFIGRVKSKKGTVYSDSERGVNKAKSGKGVKPIQFTSTKAFNNLRAFEKSANVVGKSLIVLDAGLRANAVHNDYLAGHNWQKRAAVEVSGFGLATAGGLWVGGQAVTGRSWYCDVGHTSWLGIYYWLIYCGWHGGG</sequence>
<dbReference type="Proteomes" id="UP001139646">
    <property type="component" value="Unassembled WGS sequence"/>
</dbReference>
<proteinExistence type="predicted"/>
<organism evidence="1 2">
    <name type="scientific">Colwellia maritima</name>
    <dbReference type="NCBI Taxonomy" id="2912588"/>
    <lineage>
        <taxon>Bacteria</taxon>
        <taxon>Pseudomonadati</taxon>
        <taxon>Pseudomonadota</taxon>
        <taxon>Gammaproteobacteria</taxon>
        <taxon>Alteromonadales</taxon>
        <taxon>Colwelliaceae</taxon>
        <taxon>Colwellia</taxon>
    </lineage>
</organism>
<gene>
    <name evidence="1" type="ORF">L3081_02115</name>
</gene>
<dbReference type="SUPFAM" id="SSF47857">
    <property type="entry name" value="Apolipophorin-III"/>
    <property type="match status" value="1"/>
</dbReference>
<accession>A0ABS9WWR8</accession>
<evidence type="ECO:0000313" key="1">
    <source>
        <dbReference type="EMBL" id="MCI2282412.1"/>
    </source>
</evidence>
<dbReference type="RefSeq" id="WP_242283096.1">
    <property type="nucleotide sequence ID" value="NZ_JAKKSL010000001.1"/>
</dbReference>
<reference evidence="1" key="1">
    <citation type="submission" date="2022-01" db="EMBL/GenBank/DDBJ databases">
        <title>Colwellia maritima, isolated from seawater.</title>
        <authorList>
            <person name="Kristyanto S."/>
            <person name="Jung J."/>
            <person name="Jeon C.O."/>
        </authorList>
    </citation>
    <scope>NUCLEOTIDE SEQUENCE</scope>
    <source>
        <strain evidence="1">MSW7</strain>
    </source>
</reference>
<protein>
    <submittedName>
        <fullName evidence="1">Uncharacterized protein</fullName>
    </submittedName>
</protein>
<dbReference type="EMBL" id="JAKKSL010000001">
    <property type="protein sequence ID" value="MCI2282412.1"/>
    <property type="molecule type" value="Genomic_DNA"/>
</dbReference>